<sequence>MSDVIDGHCERVRAADPLVAVTDLGGGADLIETRGAVGVPSVTAPRPGAPSVHWSPLTTCALDARVAGDDPADSLGRLLDRWISGLDAEPGAGLVVSWPSRDTAPVAALVRRGFAPRSVLAVRVSRTAERPAPRSGLAIRVSRTAGRPAAGAQRAVGRPAADAQRAEGRPAADARQAEGRPAAGARQAAGRPGAGVRRAVAADLDAMCALYLELIDYEARFGWVPVPSWTADAARAELAGKLARGDGWCWVAETDGEVTGMLSIHHPDHAGRVASAVAAAPPVAYVGSLYARPGSRGRGLGAALAGHAHAEVAAAGVETVLVHYAAPNPLSVPFWSRQGYRPLVTTWGRWL</sequence>
<evidence type="ECO:0000256" key="1">
    <source>
        <dbReference type="ARBA" id="ARBA00022679"/>
    </source>
</evidence>
<dbReference type="PROSITE" id="PS51186">
    <property type="entry name" value="GNAT"/>
    <property type="match status" value="1"/>
</dbReference>
<dbReference type="InterPro" id="IPR016181">
    <property type="entry name" value="Acyl_CoA_acyltransferase"/>
</dbReference>
<proteinExistence type="predicted"/>
<evidence type="ECO:0000259" key="4">
    <source>
        <dbReference type="PROSITE" id="PS51186"/>
    </source>
</evidence>
<dbReference type="PANTHER" id="PTHR43877">
    <property type="entry name" value="AMINOALKYLPHOSPHONATE N-ACETYLTRANSFERASE-RELATED-RELATED"/>
    <property type="match status" value="1"/>
</dbReference>
<dbReference type="Gene3D" id="3.40.630.30">
    <property type="match status" value="1"/>
</dbReference>
<dbReference type="EMBL" id="JACHMI010000001">
    <property type="protein sequence ID" value="MBB6548513.1"/>
    <property type="molecule type" value="Genomic_DNA"/>
</dbReference>
<feature type="compositionally biased region" description="Basic and acidic residues" evidence="3">
    <location>
        <begin position="164"/>
        <end position="178"/>
    </location>
</feature>
<reference evidence="5 6" key="1">
    <citation type="submission" date="2020-08" db="EMBL/GenBank/DDBJ databases">
        <title>Sequencing the genomes of 1000 actinobacteria strains.</title>
        <authorList>
            <person name="Klenk H.-P."/>
        </authorList>
    </citation>
    <scope>NUCLEOTIDE SEQUENCE [LARGE SCALE GENOMIC DNA]</scope>
    <source>
        <strain evidence="5 6">DSM 43768</strain>
    </source>
</reference>
<accession>A0A7X0NRW4</accession>
<dbReference type="GO" id="GO:0016747">
    <property type="term" value="F:acyltransferase activity, transferring groups other than amino-acyl groups"/>
    <property type="evidence" value="ECO:0007669"/>
    <property type="project" value="InterPro"/>
</dbReference>
<evidence type="ECO:0000313" key="5">
    <source>
        <dbReference type="EMBL" id="MBB6548513.1"/>
    </source>
</evidence>
<dbReference type="InterPro" id="IPR000182">
    <property type="entry name" value="GNAT_dom"/>
</dbReference>
<dbReference type="SUPFAM" id="SSF55729">
    <property type="entry name" value="Acyl-CoA N-acyltransferases (Nat)"/>
    <property type="match status" value="1"/>
</dbReference>
<evidence type="ECO:0000256" key="3">
    <source>
        <dbReference type="SAM" id="MobiDB-lite"/>
    </source>
</evidence>
<evidence type="ECO:0000256" key="2">
    <source>
        <dbReference type="ARBA" id="ARBA00023315"/>
    </source>
</evidence>
<dbReference type="RefSeq" id="WP_185102993.1">
    <property type="nucleotide sequence ID" value="NZ_JACHMI010000001.1"/>
</dbReference>
<protein>
    <submittedName>
        <fullName evidence="5">GNAT superfamily N-acetyltransferase</fullName>
    </submittedName>
</protein>
<keyword evidence="2" id="KW-0012">Acyltransferase</keyword>
<evidence type="ECO:0000313" key="6">
    <source>
        <dbReference type="Proteomes" id="UP000565579"/>
    </source>
</evidence>
<keyword evidence="1 5" id="KW-0808">Transferase</keyword>
<feature type="domain" description="N-acetyltransferase" evidence="4">
    <location>
        <begin position="194"/>
        <end position="351"/>
    </location>
</feature>
<dbReference type="AlphaFoldDB" id="A0A7X0NRW4"/>
<dbReference type="InterPro" id="IPR050832">
    <property type="entry name" value="Bact_Acetyltransf"/>
</dbReference>
<feature type="compositionally biased region" description="Low complexity" evidence="3">
    <location>
        <begin position="179"/>
        <end position="194"/>
    </location>
</feature>
<keyword evidence="6" id="KW-1185">Reference proteome</keyword>
<name>A0A7X0NRW4_9ACTN</name>
<organism evidence="5 6">
    <name type="scientific">Nonomuraea rubra</name>
    <dbReference type="NCBI Taxonomy" id="46180"/>
    <lineage>
        <taxon>Bacteria</taxon>
        <taxon>Bacillati</taxon>
        <taxon>Actinomycetota</taxon>
        <taxon>Actinomycetes</taxon>
        <taxon>Streptosporangiales</taxon>
        <taxon>Streptosporangiaceae</taxon>
        <taxon>Nonomuraea</taxon>
    </lineage>
</organism>
<gene>
    <name evidence="5" type="ORF">HD593_003308</name>
</gene>
<feature type="region of interest" description="Disordered" evidence="3">
    <location>
        <begin position="133"/>
        <end position="194"/>
    </location>
</feature>
<dbReference type="Proteomes" id="UP000565579">
    <property type="component" value="Unassembled WGS sequence"/>
</dbReference>
<comment type="caution">
    <text evidence="5">The sequence shown here is derived from an EMBL/GenBank/DDBJ whole genome shotgun (WGS) entry which is preliminary data.</text>
</comment>
<dbReference type="Pfam" id="PF00583">
    <property type="entry name" value="Acetyltransf_1"/>
    <property type="match status" value="1"/>
</dbReference>